<dbReference type="InterPro" id="IPR012337">
    <property type="entry name" value="RNaseH-like_sf"/>
</dbReference>
<protein>
    <recommendedName>
        <fullName evidence="1">Piwi domain-containing protein</fullName>
    </recommendedName>
</protein>
<gene>
    <name evidence="2" type="ORF">I206_07040</name>
</gene>
<organism evidence="2">
    <name type="scientific">Kwoniella pini CBS 10737</name>
    <dbReference type="NCBI Taxonomy" id="1296096"/>
    <lineage>
        <taxon>Eukaryota</taxon>
        <taxon>Fungi</taxon>
        <taxon>Dikarya</taxon>
        <taxon>Basidiomycota</taxon>
        <taxon>Agaricomycotina</taxon>
        <taxon>Tremellomycetes</taxon>
        <taxon>Tremellales</taxon>
        <taxon>Cryptococcaceae</taxon>
        <taxon>Kwoniella</taxon>
    </lineage>
</organism>
<dbReference type="Pfam" id="PF02171">
    <property type="entry name" value="Piwi"/>
    <property type="match status" value="1"/>
</dbReference>
<sequence>MACQGEGPKQPQPQLIIVICKRKEPGLYQDIKRIATNELEKPVVTQIMLSSKSGNEKGLSMYLSNVAMKIHSKLGGVTHEVAIPLSINKTTMLVGADVTHPPPPSKSRPLQPSIAVSTAAINGDNSMFVPCIRLQTGRREMIEDLTNMMKDHIRLSEKKTGNRPQKILFFRDGVSEGQYDQCATIELDRIKQAFRELDTKYRPKVTMIICAKRASHQMRFFASNAKKDTDQKTGNLLAGTCVDSGVTHPYAFDLYLQAHAGLQGTAKPTHYVVLSDENDFSADQMQDLCNKLCYSYARCTKAVSLIPVVYYSDLIAWKCRDFVYPSDDSSEVESIRTTSTGGVEVAFDPNQLYRRLEQSPDFNSVMWYM</sequence>
<dbReference type="AlphaFoldDB" id="A0A1B9HVG3"/>
<reference evidence="2" key="2">
    <citation type="submission" date="2016-07" db="EMBL/GenBank/DDBJ databases">
        <title>Evolution of pathogenesis and genome organization in the Tremellales.</title>
        <authorList>
            <person name="Cuomo C."/>
            <person name="Litvintseva A."/>
            <person name="Heitman J."/>
            <person name="Chen Y."/>
            <person name="Sun S."/>
            <person name="Springer D."/>
            <person name="Dromer F."/>
            <person name="Young S."/>
            <person name="Zeng Q."/>
            <person name="Chapman S."/>
            <person name="Gujja S."/>
            <person name="Saif S."/>
            <person name="Birren B."/>
        </authorList>
    </citation>
    <scope>NUCLEOTIDE SEQUENCE</scope>
    <source>
        <strain evidence="2">CBS 10737</strain>
    </source>
</reference>
<dbReference type="InterPro" id="IPR036397">
    <property type="entry name" value="RNaseH_sf"/>
</dbReference>
<dbReference type="SUPFAM" id="SSF53098">
    <property type="entry name" value="Ribonuclease H-like"/>
    <property type="match status" value="1"/>
</dbReference>
<feature type="domain" description="Piwi" evidence="1">
    <location>
        <begin position="15"/>
        <end position="316"/>
    </location>
</feature>
<dbReference type="Gene3D" id="3.30.420.10">
    <property type="entry name" value="Ribonuclease H-like superfamily/Ribonuclease H"/>
    <property type="match status" value="1"/>
</dbReference>
<reference evidence="2" key="1">
    <citation type="submission" date="2013-07" db="EMBL/GenBank/DDBJ databases">
        <title>The Genome Sequence of Cryptococcus pinus CBS10737.</title>
        <authorList>
            <consortium name="The Broad Institute Genome Sequencing Platform"/>
            <person name="Cuomo C."/>
            <person name="Litvintseva A."/>
            <person name="Chen Y."/>
            <person name="Heitman J."/>
            <person name="Sun S."/>
            <person name="Springer D."/>
            <person name="Dromer F."/>
            <person name="Young S.K."/>
            <person name="Zeng Q."/>
            <person name="Gargeya S."/>
            <person name="Fitzgerald M."/>
            <person name="Abouelleil A."/>
            <person name="Alvarado L."/>
            <person name="Berlin A.M."/>
            <person name="Chapman S.B."/>
            <person name="Dewar J."/>
            <person name="Goldberg J."/>
            <person name="Griggs A."/>
            <person name="Gujja S."/>
            <person name="Hansen M."/>
            <person name="Howarth C."/>
            <person name="Imamovic A."/>
            <person name="Larimer J."/>
            <person name="McCowan C."/>
            <person name="Murphy C."/>
            <person name="Pearson M."/>
            <person name="Priest M."/>
            <person name="Roberts A."/>
            <person name="Saif S."/>
            <person name="Shea T."/>
            <person name="Sykes S."/>
            <person name="Wortman J."/>
            <person name="Nusbaum C."/>
            <person name="Birren B."/>
        </authorList>
    </citation>
    <scope>NUCLEOTIDE SEQUENCE [LARGE SCALE GENOMIC DNA]</scope>
    <source>
        <strain evidence="2">CBS 10737</strain>
    </source>
</reference>
<dbReference type="OrthoDB" id="10252740at2759"/>
<dbReference type="Gene3D" id="3.40.50.2300">
    <property type="match status" value="1"/>
</dbReference>
<dbReference type="PANTHER" id="PTHR22891">
    <property type="entry name" value="EUKARYOTIC TRANSLATION INITIATION FACTOR 2C"/>
    <property type="match status" value="1"/>
</dbReference>
<proteinExistence type="predicted"/>
<evidence type="ECO:0000259" key="1">
    <source>
        <dbReference type="PROSITE" id="PS50822"/>
    </source>
</evidence>
<dbReference type="GO" id="GO:0003676">
    <property type="term" value="F:nucleic acid binding"/>
    <property type="evidence" value="ECO:0007669"/>
    <property type="project" value="InterPro"/>
</dbReference>
<dbReference type="EMBL" id="KV700117">
    <property type="protein sequence ID" value="OCF47262.1"/>
    <property type="molecule type" value="Genomic_DNA"/>
</dbReference>
<dbReference type="SMART" id="SM00950">
    <property type="entry name" value="Piwi"/>
    <property type="match status" value="1"/>
</dbReference>
<dbReference type="PROSITE" id="PS50822">
    <property type="entry name" value="PIWI"/>
    <property type="match status" value="1"/>
</dbReference>
<dbReference type="STRING" id="1296096.A0A1B9HVG3"/>
<dbReference type="InterPro" id="IPR003165">
    <property type="entry name" value="Piwi"/>
</dbReference>
<evidence type="ECO:0000313" key="2">
    <source>
        <dbReference type="EMBL" id="OCF47262.1"/>
    </source>
</evidence>
<name>A0A1B9HVG3_9TREE</name>
<accession>A0A1B9HVG3</accession>